<comment type="caution">
    <text evidence="7">The sequence shown here is derived from an EMBL/GenBank/DDBJ whole genome shotgun (WGS) entry which is preliminary data.</text>
</comment>
<evidence type="ECO:0000256" key="5">
    <source>
        <dbReference type="ARBA" id="ARBA00023268"/>
    </source>
</evidence>
<dbReference type="SMART" id="SM00829">
    <property type="entry name" value="PKS_ER"/>
    <property type="match status" value="1"/>
</dbReference>
<dbReference type="CDD" id="cd05195">
    <property type="entry name" value="enoyl_red"/>
    <property type="match status" value="1"/>
</dbReference>
<dbReference type="GO" id="GO:0004312">
    <property type="term" value="F:fatty acid synthase activity"/>
    <property type="evidence" value="ECO:0007669"/>
    <property type="project" value="TreeGrafter"/>
</dbReference>
<gene>
    <name evidence="7" type="ORF">GQX73_g10900</name>
</gene>
<dbReference type="Pfam" id="PF13602">
    <property type="entry name" value="ADH_zinc_N_2"/>
    <property type="match status" value="1"/>
</dbReference>
<dbReference type="PANTHER" id="PTHR43775">
    <property type="entry name" value="FATTY ACID SYNTHASE"/>
    <property type="match status" value="1"/>
</dbReference>
<dbReference type="GO" id="GO:0031177">
    <property type="term" value="F:phosphopantetheine binding"/>
    <property type="evidence" value="ECO:0007669"/>
    <property type="project" value="InterPro"/>
</dbReference>
<evidence type="ECO:0000313" key="7">
    <source>
        <dbReference type="EMBL" id="KAF2962673.1"/>
    </source>
</evidence>
<dbReference type="FunFam" id="3.40.50.720:FF:000209">
    <property type="entry name" value="Polyketide synthase Pks12"/>
    <property type="match status" value="1"/>
</dbReference>
<dbReference type="GO" id="GO:0006633">
    <property type="term" value="P:fatty acid biosynthetic process"/>
    <property type="evidence" value="ECO:0007669"/>
    <property type="project" value="TreeGrafter"/>
</dbReference>
<dbReference type="SMART" id="SM00823">
    <property type="entry name" value="PKS_PP"/>
    <property type="match status" value="1"/>
</dbReference>
<dbReference type="Pfam" id="PF08659">
    <property type="entry name" value="KR"/>
    <property type="match status" value="1"/>
</dbReference>
<evidence type="ECO:0000256" key="1">
    <source>
        <dbReference type="ARBA" id="ARBA00022450"/>
    </source>
</evidence>
<organism evidence="7 8">
    <name type="scientific">Xylaria multiplex</name>
    <dbReference type="NCBI Taxonomy" id="323545"/>
    <lineage>
        <taxon>Eukaryota</taxon>
        <taxon>Fungi</taxon>
        <taxon>Dikarya</taxon>
        <taxon>Ascomycota</taxon>
        <taxon>Pezizomycotina</taxon>
        <taxon>Sordariomycetes</taxon>
        <taxon>Xylariomycetidae</taxon>
        <taxon>Xylariales</taxon>
        <taxon>Xylariaceae</taxon>
        <taxon>Xylaria</taxon>
    </lineage>
</organism>
<dbReference type="SMART" id="SM00822">
    <property type="entry name" value="PKS_KR"/>
    <property type="match status" value="1"/>
</dbReference>
<reference evidence="7 8" key="1">
    <citation type="submission" date="2019-12" db="EMBL/GenBank/DDBJ databases">
        <title>Draft genome sequence of the ascomycete Xylaria multiplex DSM 110363.</title>
        <authorList>
            <person name="Buettner E."/>
            <person name="Kellner H."/>
        </authorList>
    </citation>
    <scope>NUCLEOTIDE SEQUENCE [LARGE SCALE GENOMIC DNA]</scope>
    <source>
        <strain evidence="7 8">DSM 110363</strain>
    </source>
</reference>
<dbReference type="PROSITE" id="PS50075">
    <property type="entry name" value="CARRIER"/>
    <property type="match status" value="1"/>
</dbReference>
<sequence>MVWRVAEESLGTECAGIVRKAGSQSQLKPGARVLVSTVDTFKSVIRCSEKLAAIIPEGISFTEAGALVTNFVTAYHSLVTLGRLPPGESVLIHSGAGGTGQAAIQIAQLRGAVVYTTVGTTSKQKLLTDLYGIPPQRIFSSRTLSFAENIKRLTNQKGVDVVLNSLAGDALVASWECIAPYGRFIEIGKKDIFSHSKLPMFQFAKNVSFSAVDVGAMTYEKPDIIGDTLKSISDLFSRKVLRMPSPITAFPISQVESAFRHLQSGINAGKVVVEISPDDKVSVAMKPSQSWNFDPCDTFVIAGGLGGQGRSIAEWMVSRGARHLVLLSRSGPESSEKVKLFVERLKSRGTTVYCPKCDVANTTSLAAVIDYCKANMPPIKGCIQAAMNIQDTMFENMTFRDWSTSLRPKVQGTWNLHRLLPRNLDFFVIFSSVAAIIGSQGQSNYAAANAFEDELARYRLSQGEKAISLNLSLLAGEGYAVENQKVLMQFMTIKQMLLMSQAEVFAILDHYCNKDLPFDASRSQVVMGLDVPSDIIARGMEPSAWAQEPLFANLGQITGSNDPLSQMSSQDTSNNEIELATRIQNAASPAEAANILTEGLVARLCRILSISPEEFDRSQPMHMYGVDSLIAVELRNWFLKTLKVDIAVFEILGGATADMLGKVAAEKMQP</sequence>
<dbReference type="Gene3D" id="3.40.50.720">
    <property type="entry name" value="NAD(P)-binding Rossmann-like Domain"/>
    <property type="match status" value="2"/>
</dbReference>
<dbReference type="InterPro" id="IPR013968">
    <property type="entry name" value="PKS_KR"/>
</dbReference>
<dbReference type="Gene3D" id="1.10.1200.10">
    <property type="entry name" value="ACP-like"/>
    <property type="match status" value="1"/>
</dbReference>
<dbReference type="InterPro" id="IPR036291">
    <property type="entry name" value="NAD(P)-bd_dom_sf"/>
</dbReference>
<evidence type="ECO:0000259" key="6">
    <source>
        <dbReference type="PROSITE" id="PS50075"/>
    </source>
</evidence>
<evidence type="ECO:0000256" key="2">
    <source>
        <dbReference type="ARBA" id="ARBA00022553"/>
    </source>
</evidence>
<accession>A0A7C8MK49</accession>
<dbReference type="EMBL" id="WUBL01000301">
    <property type="protein sequence ID" value="KAF2962673.1"/>
    <property type="molecule type" value="Genomic_DNA"/>
</dbReference>
<keyword evidence="2" id="KW-0597">Phosphoprotein</keyword>
<dbReference type="PROSITE" id="PS00012">
    <property type="entry name" value="PHOSPHOPANTETHEINE"/>
    <property type="match status" value="1"/>
</dbReference>
<proteinExistence type="predicted"/>
<keyword evidence="1" id="KW-0596">Phosphopantetheine</keyword>
<dbReference type="InterPro" id="IPR036736">
    <property type="entry name" value="ACP-like_sf"/>
</dbReference>
<keyword evidence="8" id="KW-1185">Reference proteome</keyword>
<dbReference type="AlphaFoldDB" id="A0A7C8MK49"/>
<dbReference type="GO" id="GO:1901336">
    <property type="term" value="P:lactone biosynthetic process"/>
    <property type="evidence" value="ECO:0007669"/>
    <property type="project" value="UniProtKB-ARBA"/>
</dbReference>
<feature type="domain" description="Carrier" evidence="6">
    <location>
        <begin position="591"/>
        <end position="668"/>
    </location>
</feature>
<dbReference type="InParanoid" id="A0A7C8MK49"/>
<dbReference type="Gene3D" id="3.90.180.10">
    <property type="entry name" value="Medium-chain alcohol dehydrogenases, catalytic domain"/>
    <property type="match status" value="1"/>
</dbReference>
<dbReference type="GO" id="GO:0016491">
    <property type="term" value="F:oxidoreductase activity"/>
    <property type="evidence" value="ECO:0007669"/>
    <property type="project" value="UniProtKB-KW"/>
</dbReference>
<dbReference type="InterPro" id="IPR020843">
    <property type="entry name" value="ER"/>
</dbReference>
<name>A0A7C8MK49_9PEZI</name>
<dbReference type="CDD" id="cd05274">
    <property type="entry name" value="KR_FAS_SDR_x"/>
    <property type="match status" value="1"/>
</dbReference>
<dbReference type="InterPro" id="IPR006162">
    <property type="entry name" value="Ppantetheine_attach_site"/>
</dbReference>
<dbReference type="SUPFAM" id="SSF50129">
    <property type="entry name" value="GroES-like"/>
    <property type="match status" value="1"/>
</dbReference>
<dbReference type="Proteomes" id="UP000481858">
    <property type="component" value="Unassembled WGS sequence"/>
</dbReference>
<dbReference type="InterPro" id="IPR020806">
    <property type="entry name" value="PKS_PP-bd"/>
</dbReference>
<dbReference type="SUPFAM" id="SSF47336">
    <property type="entry name" value="ACP-like"/>
    <property type="match status" value="1"/>
</dbReference>
<evidence type="ECO:0000313" key="8">
    <source>
        <dbReference type="Proteomes" id="UP000481858"/>
    </source>
</evidence>
<dbReference type="InterPro" id="IPR057326">
    <property type="entry name" value="KR_dom"/>
</dbReference>
<dbReference type="SUPFAM" id="SSF51735">
    <property type="entry name" value="NAD(P)-binding Rossmann-fold domains"/>
    <property type="match status" value="2"/>
</dbReference>
<dbReference type="OrthoDB" id="329835at2759"/>
<keyword evidence="3" id="KW-0808">Transferase</keyword>
<evidence type="ECO:0000256" key="4">
    <source>
        <dbReference type="ARBA" id="ARBA00023002"/>
    </source>
</evidence>
<dbReference type="PANTHER" id="PTHR43775:SF29">
    <property type="entry name" value="ASPERFURANONE POLYKETIDE SYNTHASE AFOG-RELATED"/>
    <property type="match status" value="1"/>
</dbReference>
<dbReference type="Pfam" id="PF23297">
    <property type="entry name" value="ACP_SdgA_C"/>
    <property type="match status" value="1"/>
</dbReference>
<dbReference type="InterPro" id="IPR009081">
    <property type="entry name" value="PP-bd_ACP"/>
</dbReference>
<evidence type="ECO:0000256" key="3">
    <source>
        <dbReference type="ARBA" id="ARBA00022679"/>
    </source>
</evidence>
<dbReference type="GO" id="GO:0044550">
    <property type="term" value="P:secondary metabolite biosynthetic process"/>
    <property type="evidence" value="ECO:0007669"/>
    <property type="project" value="TreeGrafter"/>
</dbReference>
<keyword evidence="5" id="KW-0511">Multifunctional enzyme</keyword>
<protein>
    <recommendedName>
        <fullName evidence="6">Carrier domain-containing protein</fullName>
    </recommendedName>
</protein>
<dbReference type="InterPro" id="IPR011032">
    <property type="entry name" value="GroES-like_sf"/>
</dbReference>
<dbReference type="InterPro" id="IPR050091">
    <property type="entry name" value="PKS_NRPS_Biosynth_Enz"/>
</dbReference>
<keyword evidence="4" id="KW-0560">Oxidoreductase</keyword>